<dbReference type="InterPro" id="IPR036688">
    <property type="entry name" value="MoeA_C_domain_IV_sf"/>
</dbReference>
<dbReference type="Proteomes" id="UP001165489">
    <property type="component" value="Unassembled WGS sequence"/>
</dbReference>
<comment type="pathway">
    <text evidence="2 6">Cofactor biosynthesis; molybdopterin biosynthesis.</text>
</comment>
<evidence type="ECO:0000313" key="9">
    <source>
        <dbReference type="Proteomes" id="UP001165489"/>
    </source>
</evidence>
<dbReference type="InterPro" id="IPR038987">
    <property type="entry name" value="MoeA-like"/>
</dbReference>
<dbReference type="Pfam" id="PF03454">
    <property type="entry name" value="MoeA_C"/>
    <property type="match status" value="1"/>
</dbReference>
<evidence type="ECO:0000256" key="2">
    <source>
        <dbReference type="ARBA" id="ARBA00005046"/>
    </source>
</evidence>
<keyword evidence="9" id="KW-1185">Reference proteome</keyword>
<dbReference type="EC" id="2.10.1.1" evidence="6"/>
<accession>A0ABS9V0Y8</accession>
<reference evidence="8" key="1">
    <citation type="submission" date="2022-03" db="EMBL/GenBank/DDBJ databases">
        <title>De novo assembled genomes of Belliella spp. (Cyclobacteriaceae) strains.</title>
        <authorList>
            <person name="Szabo A."/>
            <person name="Korponai K."/>
            <person name="Felfoldi T."/>
        </authorList>
    </citation>
    <scope>NUCLEOTIDE SEQUENCE</scope>
    <source>
        <strain evidence="8">DSM 111904</strain>
    </source>
</reference>
<evidence type="ECO:0000256" key="6">
    <source>
        <dbReference type="RuleBase" id="RU365090"/>
    </source>
</evidence>
<evidence type="ECO:0000256" key="4">
    <source>
        <dbReference type="ARBA" id="ARBA00023150"/>
    </source>
</evidence>
<dbReference type="SUPFAM" id="SSF53218">
    <property type="entry name" value="Molybdenum cofactor biosynthesis proteins"/>
    <property type="match status" value="1"/>
</dbReference>
<dbReference type="InterPro" id="IPR005111">
    <property type="entry name" value="MoeA_C_domain_IV"/>
</dbReference>
<proteinExistence type="inferred from homology"/>
<feature type="domain" description="MoaB/Mog" evidence="7">
    <location>
        <begin position="174"/>
        <end position="312"/>
    </location>
</feature>
<dbReference type="PANTHER" id="PTHR10192">
    <property type="entry name" value="MOLYBDOPTERIN BIOSYNTHESIS PROTEIN"/>
    <property type="match status" value="1"/>
</dbReference>
<comment type="catalytic activity">
    <reaction evidence="5">
        <text>adenylyl-molybdopterin + molybdate = Mo-molybdopterin + AMP + H(+)</text>
        <dbReference type="Rhea" id="RHEA:35047"/>
        <dbReference type="ChEBI" id="CHEBI:15378"/>
        <dbReference type="ChEBI" id="CHEBI:36264"/>
        <dbReference type="ChEBI" id="CHEBI:62727"/>
        <dbReference type="ChEBI" id="CHEBI:71302"/>
        <dbReference type="ChEBI" id="CHEBI:456215"/>
        <dbReference type="EC" id="2.10.1.1"/>
    </reaction>
</comment>
<dbReference type="SMART" id="SM00852">
    <property type="entry name" value="MoCF_biosynth"/>
    <property type="match status" value="1"/>
</dbReference>
<dbReference type="InterPro" id="IPR005110">
    <property type="entry name" value="MoeA_linker/N"/>
</dbReference>
<dbReference type="Pfam" id="PF03453">
    <property type="entry name" value="MoeA_N"/>
    <property type="match status" value="1"/>
</dbReference>
<dbReference type="Gene3D" id="3.40.980.10">
    <property type="entry name" value="MoaB/Mog-like domain"/>
    <property type="match status" value="1"/>
</dbReference>
<evidence type="ECO:0000259" key="7">
    <source>
        <dbReference type="SMART" id="SM00852"/>
    </source>
</evidence>
<comment type="cofactor">
    <cofactor evidence="6">
        <name>Mg(2+)</name>
        <dbReference type="ChEBI" id="CHEBI:18420"/>
    </cofactor>
</comment>
<dbReference type="PANTHER" id="PTHR10192:SF5">
    <property type="entry name" value="GEPHYRIN"/>
    <property type="match status" value="1"/>
</dbReference>
<evidence type="ECO:0000256" key="3">
    <source>
        <dbReference type="ARBA" id="ARBA00010763"/>
    </source>
</evidence>
<comment type="caution">
    <text evidence="8">The sequence shown here is derived from an EMBL/GenBank/DDBJ whole genome shotgun (WGS) entry which is preliminary data.</text>
</comment>
<dbReference type="Gene3D" id="3.90.105.10">
    <property type="entry name" value="Molybdopterin biosynthesis moea protein, domain 2"/>
    <property type="match status" value="1"/>
</dbReference>
<dbReference type="NCBIfam" id="NF045515">
    <property type="entry name" value="Glp_gephyrin"/>
    <property type="match status" value="1"/>
</dbReference>
<dbReference type="Gene3D" id="2.40.340.10">
    <property type="entry name" value="MoeA, C-terminal, domain IV"/>
    <property type="match status" value="1"/>
</dbReference>
<dbReference type="SUPFAM" id="SSF63867">
    <property type="entry name" value="MoeA C-terminal domain-like"/>
    <property type="match status" value="1"/>
</dbReference>
<name>A0ABS9V0Y8_9BACT</name>
<dbReference type="SUPFAM" id="SSF63882">
    <property type="entry name" value="MoeA N-terminal region -like"/>
    <property type="match status" value="1"/>
</dbReference>
<keyword evidence="4 6" id="KW-0501">Molybdenum cofactor biosynthesis</keyword>
<keyword evidence="6" id="KW-0479">Metal-binding</keyword>
<dbReference type="InterPro" id="IPR036135">
    <property type="entry name" value="MoeA_linker/N_sf"/>
</dbReference>
<keyword evidence="6" id="KW-0808">Transferase</keyword>
<gene>
    <name evidence="8" type="ORF">MM239_11780</name>
</gene>
<dbReference type="InterPro" id="IPR036425">
    <property type="entry name" value="MoaB/Mog-like_dom_sf"/>
</dbReference>
<evidence type="ECO:0000256" key="5">
    <source>
        <dbReference type="ARBA" id="ARBA00047317"/>
    </source>
</evidence>
<comment type="similarity">
    <text evidence="3 6">Belongs to the MoeA family.</text>
</comment>
<sequence length="392" mass="42382">MISVSEAKSILEKNTLKGKITFLPLEEAIGHVVAEDIFSPMDVPSFDNSAMDGYAFAYDPNSLNSFPVEGEIAAGSIPKGTLGKGKAIRIFTGAPIPAGADTVIQQEWVQRSNDQITFDIGKVKQGDHVRKKGAQTQAGTKILDAGSLITAGTVGLLASVGIATVGVFSTPSVGLIITGNEIKEVGQPLEFGQIYNANGPLLIAYLRYLGVEKIETFKVDDQPNIVKQAIDKALAIHDIIIISGGISVGDYDFVKEGLENTKVSELFYKIKQRPGKPIFAGKKSQQLIFALPGNPASVITCFNQYVKPSILQWLGKNNVWKPQVTLPLESDVNKNADLTFFLKVKIIDGQVKVLEGQESFNLKAFAQCDGFALIPEGISHMQKGEKVAIYLW</sequence>
<keyword evidence="6" id="KW-0500">Molybdenum</keyword>
<dbReference type="InterPro" id="IPR001453">
    <property type="entry name" value="MoaB/Mog_dom"/>
</dbReference>
<dbReference type="RefSeq" id="WP_241348446.1">
    <property type="nucleotide sequence ID" value="NZ_JAKZGP010000029.1"/>
</dbReference>
<dbReference type="CDD" id="cd00887">
    <property type="entry name" value="MoeA"/>
    <property type="match status" value="1"/>
</dbReference>
<comment type="function">
    <text evidence="1 6">Catalyzes the insertion of molybdate into adenylated molybdopterin with the concomitant release of AMP.</text>
</comment>
<dbReference type="EMBL" id="JAKZGP010000029">
    <property type="protein sequence ID" value="MCH7410077.1"/>
    <property type="molecule type" value="Genomic_DNA"/>
</dbReference>
<organism evidence="8 9">
    <name type="scientific">Belliella filtrata</name>
    <dbReference type="NCBI Taxonomy" id="2923435"/>
    <lineage>
        <taxon>Bacteria</taxon>
        <taxon>Pseudomonadati</taxon>
        <taxon>Bacteroidota</taxon>
        <taxon>Cytophagia</taxon>
        <taxon>Cytophagales</taxon>
        <taxon>Cyclobacteriaceae</taxon>
        <taxon>Belliella</taxon>
    </lineage>
</organism>
<keyword evidence="6" id="KW-0460">Magnesium</keyword>
<dbReference type="NCBIfam" id="TIGR00177">
    <property type="entry name" value="molyb_syn"/>
    <property type="match status" value="1"/>
</dbReference>
<dbReference type="Gene3D" id="2.170.190.11">
    <property type="entry name" value="Molybdopterin biosynthesis moea protein, domain 3"/>
    <property type="match status" value="1"/>
</dbReference>
<protein>
    <recommendedName>
        <fullName evidence="6">Molybdopterin molybdenumtransferase</fullName>
        <ecNumber evidence="6">2.10.1.1</ecNumber>
    </recommendedName>
</protein>
<evidence type="ECO:0000313" key="8">
    <source>
        <dbReference type="EMBL" id="MCH7410077.1"/>
    </source>
</evidence>
<evidence type="ECO:0000256" key="1">
    <source>
        <dbReference type="ARBA" id="ARBA00002901"/>
    </source>
</evidence>
<dbReference type="Pfam" id="PF00994">
    <property type="entry name" value="MoCF_biosynth"/>
    <property type="match status" value="1"/>
</dbReference>